<dbReference type="CDD" id="cd04433">
    <property type="entry name" value="AFD_class_I"/>
    <property type="match status" value="1"/>
</dbReference>
<feature type="domain" description="AMP-binding enzyme C-terminal" evidence="3">
    <location>
        <begin position="406"/>
        <end position="478"/>
    </location>
</feature>
<evidence type="ECO:0000259" key="3">
    <source>
        <dbReference type="Pfam" id="PF13193"/>
    </source>
</evidence>
<name>A0AAU1M2Y7_9ACTN</name>
<evidence type="ECO:0000259" key="2">
    <source>
        <dbReference type="Pfam" id="PF00501"/>
    </source>
</evidence>
<dbReference type="PANTHER" id="PTHR43201:SF32">
    <property type="entry name" value="2-SUCCINYLBENZOATE--COA LIGASE, CHLOROPLASTIC_PEROXISOMAL"/>
    <property type="match status" value="1"/>
</dbReference>
<gene>
    <name evidence="4" type="ORF">OG222_33375</name>
</gene>
<dbReference type="EMBL" id="CP108169">
    <property type="protein sequence ID" value="WTQ77733.1"/>
    <property type="molecule type" value="Genomic_DNA"/>
</dbReference>
<feature type="region of interest" description="Disordered" evidence="1">
    <location>
        <begin position="130"/>
        <end position="149"/>
    </location>
</feature>
<dbReference type="SUPFAM" id="SSF56801">
    <property type="entry name" value="Acetyl-CoA synthetase-like"/>
    <property type="match status" value="1"/>
</dbReference>
<dbReference type="InterPro" id="IPR025110">
    <property type="entry name" value="AMP-bd_C"/>
</dbReference>
<protein>
    <submittedName>
        <fullName evidence="4">Acyl--CoA ligase</fullName>
    </submittedName>
</protein>
<dbReference type="InterPro" id="IPR042099">
    <property type="entry name" value="ANL_N_sf"/>
</dbReference>
<accession>A0AAU1M2Y7</accession>
<dbReference type="Gene3D" id="3.30.300.30">
    <property type="match status" value="1"/>
</dbReference>
<dbReference type="AlphaFoldDB" id="A0AAU1M2Y7"/>
<organism evidence="4">
    <name type="scientific">Streptomyces sp. NBC_00148</name>
    <dbReference type="NCBI Taxonomy" id="2903626"/>
    <lineage>
        <taxon>Bacteria</taxon>
        <taxon>Bacillati</taxon>
        <taxon>Actinomycetota</taxon>
        <taxon>Actinomycetes</taxon>
        <taxon>Kitasatosporales</taxon>
        <taxon>Streptomycetaceae</taxon>
        <taxon>Streptomyces</taxon>
    </lineage>
</organism>
<sequence>MGARSRLAELLSKAPAEAQAVEFEDSWWTWGALTSLARRLDRKLDGAAMGEGSRVGLVLENRPEHVGALIAILATGRCVVTLSPLQPPERLAADIARSGAPVVIGSPDVLDRPGVLDAVTGSGLALRLGPDGTVEEAGGTPPRGSGQAPGVAIEMLTSGTTGPPKRVRLNDTQFDAAIHSSGQVPKEGVLLRRGLSVVSTPLVHIGGLWGAVSALHAGRRIALLPRFTLDPWVRVIERHRPPAAGLVPAALRTVLDAGVEPEKLSSLRVITCGTAFCPPELAERFFRTYGARVLMTYGATEFAGAVATWTLPMHEKWWDSKAGSAGRTVPGVEMRAVDTDGRPLPDGETGRLEVRTVQSSLGGDVWTRTSDLGHVDTDGFVWIEGRADDAIIRGGFKVQPDQVRKALERHPAVQEAAVAGLPDARLGHVPVAAVELRAGAQRPPAAELVACCRESLTPYEVPVHIVIADELPRTPSSKVSRVELLELVKESIEAKELL</sequence>
<dbReference type="GO" id="GO:0031956">
    <property type="term" value="F:medium-chain fatty acid-CoA ligase activity"/>
    <property type="evidence" value="ECO:0007669"/>
    <property type="project" value="TreeGrafter"/>
</dbReference>
<keyword evidence="4" id="KW-0436">Ligase</keyword>
<feature type="domain" description="AMP-dependent synthetase/ligase" evidence="2">
    <location>
        <begin position="14"/>
        <end position="358"/>
    </location>
</feature>
<dbReference type="InterPro" id="IPR000873">
    <property type="entry name" value="AMP-dep_synth/lig_dom"/>
</dbReference>
<dbReference type="Pfam" id="PF13193">
    <property type="entry name" value="AMP-binding_C"/>
    <property type="match status" value="1"/>
</dbReference>
<dbReference type="Pfam" id="PF00501">
    <property type="entry name" value="AMP-binding"/>
    <property type="match status" value="1"/>
</dbReference>
<evidence type="ECO:0000313" key="4">
    <source>
        <dbReference type="EMBL" id="WTQ77733.1"/>
    </source>
</evidence>
<dbReference type="GO" id="GO:0006631">
    <property type="term" value="P:fatty acid metabolic process"/>
    <property type="evidence" value="ECO:0007669"/>
    <property type="project" value="TreeGrafter"/>
</dbReference>
<proteinExistence type="predicted"/>
<reference evidence="4" key="1">
    <citation type="submission" date="2022-10" db="EMBL/GenBank/DDBJ databases">
        <title>The complete genomes of actinobacterial strains from the NBC collection.</title>
        <authorList>
            <person name="Joergensen T.S."/>
            <person name="Alvarez Arevalo M."/>
            <person name="Sterndorff E.B."/>
            <person name="Faurdal D."/>
            <person name="Vuksanovic O."/>
            <person name="Mourched A.-S."/>
            <person name="Charusanti P."/>
            <person name="Shaw S."/>
            <person name="Blin K."/>
            <person name="Weber T."/>
        </authorList>
    </citation>
    <scope>NUCLEOTIDE SEQUENCE</scope>
    <source>
        <strain evidence="4">NBC_00148</strain>
    </source>
</reference>
<dbReference type="PANTHER" id="PTHR43201">
    <property type="entry name" value="ACYL-COA SYNTHETASE"/>
    <property type="match status" value="1"/>
</dbReference>
<dbReference type="InterPro" id="IPR045851">
    <property type="entry name" value="AMP-bd_C_sf"/>
</dbReference>
<dbReference type="Gene3D" id="3.40.50.12780">
    <property type="entry name" value="N-terminal domain of ligase-like"/>
    <property type="match status" value="1"/>
</dbReference>
<evidence type="ECO:0000256" key="1">
    <source>
        <dbReference type="SAM" id="MobiDB-lite"/>
    </source>
</evidence>